<evidence type="ECO:0000256" key="2">
    <source>
        <dbReference type="ARBA" id="ARBA00023002"/>
    </source>
</evidence>
<name>A0AA46TG79_9ACTN</name>
<dbReference type="KEGG" id="sgrg:L0C25_19725"/>
<evidence type="ECO:0000256" key="1">
    <source>
        <dbReference type="ARBA" id="ARBA00022857"/>
    </source>
</evidence>
<dbReference type="Pfam" id="PF13602">
    <property type="entry name" value="ADH_zinc_N_2"/>
    <property type="match status" value="1"/>
</dbReference>
<dbReference type="EMBL" id="CP094970">
    <property type="protein sequence ID" value="UYM04741.1"/>
    <property type="molecule type" value="Genomic_DNA"/>
</dbReference>
<evidence type="ECO:0000313" key="5">
    <source>
        <dbReference type="Proteomes" id="UP001164390"/>
    </source>
</evidence>
<proteinExistence type="predicted"/>
<dbReference type="Proteomes" id="UP001164390">
    <property type="component" value="Chromosome"/>
</dbReference>
<dbReference type="GO" id="GO:0070402">
    <property type="term" value="F:NADPH binding"/>
    <property type="evidence" value="ECO:0007669"/>
    <property type="project" value="TreeGrafter"/>
</dbReference>
<gene>
    <name evidence="4" type="ORF">L0C25_19725</name>
</gene>
<evidence type="ECO:0000313" key="4">
    <source>
        <dbReference type="EMBL" id="UYM04741.1"/>
    </source>
</evidence>
<protein>
    <submittedName>
        <fullName evidence="4">Zinc-binding dehydrogenase</fullName>
    </submittedName>
</protein>
<dbReference type="GO" id="GO:0016651">
    <property type="term" value="F:oxidoreductase activity, acting on NAD(P)H"/>
    <property type="evidence" value="ECO:0007669"/>
    <property type="project" value="TreeGrafter"/>
</dbReference>
<dbReference type="SUPFAM" id="SSF51735">
    <property type="entry name" value="NAD(P)-binding Rossmann-fold domains"/>
    <property type="match status" value="1"/>
</dbReference>
<keyword evidence="2" id="KW-0560">Oxidoreductase</keyword>
<dbReference type="InterPro" id="IPR036291">
    <property type="entry name" value="NAD(P)-bd_dom_sf"/>
</dbReference>
<evidence type="ECO:0000256" key="3">
    <source>
        <dbReference type="SAM" id="MobiDB-lite"/>
    </source>
</evidence>
<dbReference type="AlphaFoldDB" id="A0AA46TG79"/>
<dbReference type="Gene3D" id="3.40.50.720">
    <property type="entry name" value="NAD(P)-binding Rossmann-like Domain"/>
    <property type="match status" value="1"/>
</dbReference>
<reference evidence="4" key="1">
    <citation type="submission" date="2022-01" db="EMBL/GenBank/DDBJ databases">
        <title>Nocardioidaceae gen. sp. A5X3R13.</title>
        <authorList>
            <person name="Lopez Marin M.A."/>
            <person name="Uhlik O."/>
        </authorList>
    </citation>
    <scope>NUCLEOTIDE SEQUENCE</scope>
    <source>
        <strain evidence="4">A5X3R13</strain>
    </source>
</reference>
<feature type="region of interest" description="Disordered" evidence="3">
    <location>
        <begin position="171"/>
        <end position="195"/>
    </location>
</feature>
<keyword evidence="1" id="KW-0521">NADP</keyword>
<keyword evidence="5" id="KW-1185">Reference proteome</keyword>
<dbReference type="PANTHER" id="PTHR48106">
    <property type="entry name" value="QUINONE OXIDOREDUCTASE PIG3-RELATED"/>
    <property type="match status" value="1"/>
</dbReference>
<accession>A0AA46TG79</accession>
<dbReference type="PANTHER" id="PTHR48106:SF18">
    <property type="entry name" value="QUINONE OXIDOREDUCTASE PIG3"/>
    <property type="match status" value="1"/>
</dbReference>
<organism evidence="4 5">
    <name type="scientific">Solicola gregarius</name>
    <dbReference type="NCBI Taxonomy" id="2908642"/>
    <lineage>
        <taxon>Bacteria</taxon>
        <taxon>Bacillati</taxon>
        <taxon>Actinomycetota</taxon>
        <taxon>Actinomycetes</taxon>
        <taxon>Propionibacteriales</taxon>
        <taxon>Nocardioidaceae</taxon>
        <taxon>Solicola</taxon>
    </lineage>
</organism>
<sequence length="195" mass="19837">MTPVRASSRPPEGERKLALARELGAEVAIDYSAPGWEGQVRVATGGAGAVLAFDGAGGYLGKAVFDAVADGGRFLTYGTSSGGFADIDPQAAARRGVRVVNMLEAGSPGPAEVRKLLSEALALTAQGRIRPVIGATYPLERAEDAHTSLAQRATVGKSLLLTARSAARIGPAEPIRHGRNVRPSGGHSSGGISGG</sequence>
<dbReference type="Gene3D" id="3.90.180.10">
    <property type="entry name" value="Medium-chain alcohol dehydrogenases, catalytic domain"/>
    <property type="match status" value="1"/>
</dbReference>
<dbReference type="RefSeq" id="WP_271633499.1">
    <property type="nucleotide sequence ID" value="NZ_CP094970.1"/>
</dbReference>